<proteinExistence type="predicted"/>
<feature type="compositionally biased region" description="Low complexity" evidence="1">
    <location>
        <begin position="23"/>
        <end position="36"/>
    </location>
</feature>
<dbReference type="EMBL" id="HBKQ01059105">
    <property type="protein sequence ID" value="CAE2285957.1"/>
    <property type="molecule type" value="Transcribed_RNA"/>
</dbReference>
<organism evidence="3">
    <name type="scientific">Odontella aurita</name>
    <dbReference type="NCBI Taxonomy" id="265563"/>
    <lineage>
        <taxon>Eukaryota</taxon>
        <taxon>Sar</taxon>
        <taxon>Stramenopiles</taxon>
        <taxon>Ochrophyta</taxon>
        <taxon>Bacillariophyta</taxon>
        <taxon>Mediophyceae</taxon>
        <taxon>Biddulphiophycidae</taxon>
        <taxon>Eupodiscales</taxon>
        <taxon>Odontellaceae</taxon>
        <taxon>Odontella</taxon>
    </lineage>
</organism>
<evidence type="ECO:0000313" key="3">
    <source>
        <dbReference type="EMBL" id="CAE2285957.1"/>
    </source>
</evidence>
<gene>
    <name evidence="3" type="ORF">OAUR00152_LOCUS40385</name>
</gene>
<keyword evidence="2" id="KW-0732">Signal</keyword>
<sequence>MKKSTAASTLLLAASSALPLSLASAAPDNGPASPSGGDDDDRSFLRSREPLSREEYQRLLKIDFYDAANEVCRNGDTGTPADFGPCDTTKLPVCPDKTLPCYNRTNRRDKFYPDKHPYFYIEYSRVLCYPADWQGWGGCSSCTPGRYCASERRCILDEKRYKCPDWESDGDGDGK</sequence>
<feature type="region of interest" description="Disordered" evidence="1">
    <location>
        <begin position="23"/>
        <end position="50"/>
    </location>
</feature>
<evidence type="ECO:0000256" key="2">
    <source>
        <dbReference type="SAM" id="SignalP"/>
    </source>
</evidence>
<feature type="chain" id="PRO_5030522176" evidence="2">
    <location>
        <begin position="26"/>
        <end position="175"/>
    </location>
</feature>
<dbReference type="AlphaFoldDB" id="A0A7S4NH26"/>
<feature type="signal peptide" evidence="2">
    <location>
        <begin position="1"/>
        <end position="25"/>
    </location>
</feature>
<accession>A0A7S4NH26</accession>
<name>A0A7S4NH26_9STRA</name>
<reference evidence="3" key="1">
    <citation type="submission" date="2021-01" db="EMBL/GenBank/DDBJ databases">
        <authorList>
            <person name="Corre E."/>
            <person name="Pelletier E."/>
            <person name="Niang G."/>
            <person name="Scheremetjew M."/>
            <person name="Finn R."/>
            <person name="Kale V."/>
            <person name="Holt S."/>
            <person name="Cochrane G."/>
            <person name="Meng A."/>
            <person name="Brown T."/>
            <person name="Cohen L."/>
        </authorList>
    </citation>
    <scope>NUCLEOTIDE SEQUENCE</scope>
    <source>
        <strain evidence="3">Isolate 1302-5</strain>
    </source>
</reference>
<protein>
    <submittedName>
        <fullName evidence="3">Uncharacterized protein</fullName>
    </submittedName>
</protein>
<evidence type="ECO:0000256" key="1">
    <source>
        <dbReference type="SAM" id="MobiDB-lite"/>
    </source>
</evidence>